<evidence type="ECO:0000256" key="3">
    <source>
        <dbReference type="ARBA" id="ARBA00022741"/>
    </source>
</evidence>
<evidence type="ECO:0000256" key="4">
    <source>
        <dbReference type="ARBA" id="ARBA00022840"/>
    </source>
</evidence>
<dbReference type="PROSITE" id="PS00211">
    <property type="entry name" value="ABC_TRANSPORTER_1"/>
    <property type="match status" value="1"/>
</dbReference>
<keyword evidence="6" id="KW-0614">Plasmid</keyword>
<dbReference type="PANTHER" id="PTHR43335">
    <property type="entry name" value="ABC TRANSPORTER, ATP-BINDING PROTEIN"/>
    <property type="match status" value="1"/>
</dbReference>
<comment type="similarity">
    <text evidence="1">Belongs to the ABC transporter superfamily.</text>
</comment>
<dbReference type="SUPFAM" id="SSF52540">
    <property type="entry name" value="P-loop containing nucleoside triphosphate hydrolases"/>
    <property type="match status" value="1"/>
</dbReference>
<evidence type="ECO:0000256" key="1">
    <source>
        <dbReference type="ARBA" id="ARBA00005417"/>
    </source>
</evidence>
<dbReference type="PROSITE" id="PS50893">
    <property type="entry name" value="ABC_TRANSPORTER_2"/>
    <property type="match status" value="1"/>
</dbReference>
<organism evidence="6">
    <name type="scientific">Geobacillus sp. (strain Y4.1MC1)</name>
    <dbReference type="NCBI Taxonomy" id="581103"/>
    <lineage>
        <taxon>Bacteria</taxon>
        <taxon>Bacillati</taxon>
        <taxon>Bacillota</taxon>
        <taxon>Bacilli</taxon>
        <taxon>Bacillales</taxon>
        <taxon>Anoxybacillaceae</taxon>
        <taxon>Geobacillus</taxon>
    </lineage>
</organism>
<dbReference type="InterPro" id="IPR003593">
    <property type="entry name" value="AAA+_ATPase"/>
</dbReference>
<geneLocation type="plasmid" evidence="6">
    <name>pGY4MC101</name>
</geneLocation>
<evidence type="ECO:0000313" key="6">
    <source>
        <dbReference type="EMBL" id="ADP76509.1"/>
    </source>
</evidence>
<feature type="domain" description="ABC transporter" evidence="5">
    <location>
        <begin position="6"/>
        <end position="234"/>
    </location>
</feature>
<keyword evidence="2" id="KW-0813">Transport</keyword>
<reference evidence="6" key="1">
    <citation type="submission" date="2010-10" db="EMBL/GenBank/DDBJ databases">
        <title>Complete sequence of plasmid of Geobacillus sp. Y4.1MC1.</title>
        <authorList>
            <consortium name="US DOE Joint Genome Institute"/>
            <person name="Lucas S."/>
            <person name="Copeland A."/>
            <person name="Lapidus A."/>
            <person name="Cheng J.-F."/>
            <person name="Bruce D."/>
            <person name="Goodwin L."/>
            <person name="Pitluck S."/>
            <person name="Chertkov O."/>
            <person name="Zhang X."/>
            <person name="Detter J.C."/>
            <person name="Han C."/>
            <person name="Tapia R."/>
            <person name="Land M."/>
            <person name="Hauser L."/>
            <person name="Jeffries C."/>
            <person name="Kyrpides N."/>
            <person name="Ivanova N."/>
            <person name="Ovchinnikova G."/>
            <person name="Brumm P."/>
            <person name="Mead D."/>
            <person name="Woyke T."/>
        </authorList>
    </citation>
    <scope>NUCLEOTIDE SEQUENCE [LARGE SCALE GENOMIC DNA]</scope>
    <source>
        <strain evidence="6">Y4.1MC1</strain>
        <plasmid evidence="6">pGY4MC101</plasmid>
    </source>
</reference>
<dbReference type="AlphaFoldDB" id="A0A7U3YJ55"/>
<evidence type="ECO:0000259" key="5">
    <source>
        <dbReference type="PROSITE" id="PS50893"/>
    </source>
</evidence>
<protein>
    <submittedName>
        <fullName evidence="6">ABC transporter related protein</fullName>
    </submittedName>
</protein>
<sequence length="317" mass="35647">MAVKALEVRSLTKKVKNKVIVDDVSFVVEKGEIFGLLGPNGAGKTTIIRMIVGLIGRTKGSVYVNGYNLDEQFKEAMSEIGAIVENPEFYKYMSGYKNLKHYANMARHKVTEERIQEVIRVVGLEQVIHQKVKTYSLGMRQRLGLAQALLHNPSLLILDEPTNGLDPQGIREFRDYLRSLTKEGISVIVSSHLLSEMQLMCDRFAIIKQGKLIHVSSMDLHNEQDQSLQNVVFEVSDVETAVQLLQENKLTNELKIVGDQQFSINIDKETIAIVNQLLVKNNVNVYGINLVTTTLEDRFLELTGKGKEEVKTSVFAN</sequence>
<dbReference type="SMART" id="SM00382">
    <property type="entry name" value="AAA"/>
    <property type="match status" value="1"/>
</dbReference>
<dbReference type="PANTHER" id="PTHR43335:SF4">
    <property type="entry name" value="ABC TRANSPORTER, ATP-BINDING PROTEIN"/>
    <property type="match status" value="1"/>
</dbReference>
<dbReference type="EMBL" id="CP002294">
    <property type="protein sequence ID" value="ADP76509.1"/>
    <property type="molecule type" value="Genomic_DNA"/>
</dbReference>
<name>A0A7U3YJ55_GEOS0</name>
<keyword evidence="4" id="KW-0067">ATP-binding</keyword>
<gene>
    <name evidence="6" type="ORF">GY4MC1_3898</name>
</gene>
<dbReference type="KEGG" id="gmc:GY4MC1_3898"/>
<dbReference type="GO" id="GO:0016887">
    <property type="term" value="F:ATP hydrolysis activity"/>
    <property type="evidence" value="ECO:0007669"/>
    <property type="project" value="InterPro"/>
</dbReference>
<proteinExistence type="inferred from homology"/>
<dbReference type="InterPro" id="IPR017871">
    <property type="entry name" value="ABC_transporter-like_CS"/>
</dbReference>
<dbReference type="Gene3D" id="3.40.50.300">
    <property type="entry name" value="P-loop containing nucleotide triphosphate hydrolases"/>
    <property type="match status" value="1"/>
</dbReference>
<accession>A0A7U3YJ55</accession>
<keyword evidence="3" id="KW-0547">Nucleotide-binding</keyword>
<dbReference type="InterPro" id="IPR003439">
    <property type="entry name" value="ABC_transporter-like_ATP-bd"/>
</dbReference>
<dbReference type="GO" id="GO:0005524">
    <property type="term" value="F:ATP binding"/>
    <property type="evidence" value="ECO:0007669"/>
    <property type="project" value="UniProtKB-KW"/>
</dbReference>
<dbReference type="Pfam" id="PF00005">
    <property type="entry name" value="ABC_tran"/>
    <property type="match status" value="1"/>
</dbReference>
<dbReference type="InterPro" id="IPR027417">
    <property type="entry name" value="P-loop_NTPase"/>
</dbReference>
<evidence type="ECO:0000256" key="2">
    <source>
        <dbReference type="ARBA" id="ARBA00022448"/>
    </source>
</evidence>